<dbReference type="SMART" id="SM00710">
    <property type="entry name" value="PbH1"/>
    <property type="match status" value="6"/>
</dbReference>
<reference evidence="3" key="1">
    <citation type="journal article" date="2019" name="Int. J. Syst. Evol. Microbiol.">
        <title>The Global Catalogue of Microorganisms (GCM) 10K type strain sequencing project: providing services to taxonomists for standard genome sequencing and annotation.</title>
        <authorList>
            <consortium name="The Broad Institute Genomics Platform"/>
            <consortium name="The Broad Institute Genome Sequencing Center for Infectious Disease"/>
            <person name="Wu L."/>
            <person name="Ma J."/>
        </authorList>
    </citation>
    <scope>NUCLEOTIDE SEQUENCE [LARGE SCALE GENOMIC DNA]</scope>
    <source>
        <strain evidence="3">CGMCC 1.15399</strain>
    </source>
</reference>
<dbReference type="RefSeq" id="WP_219526913.1">
    <property type="nucleotide sequence ID" value="NZ_JAHKRM010000001.1"/>
</dbReference>
<dbReference type="EMBL" id="JBHUCM010000019">
    <property type="protein sequence ID" value="MFD1540473.1"/>
    <property type="molecule type" value="Genomic_DNA"/>
</dbReference>
<comment type="caution">
    <text evidence="2">The sequence shown here is derived from an EMBL/GenBank/DDBJ whole genome shotgun (WGS) entry which is preliminary data.</text>
</comment>
<organism evidence="2 3">
    <name type="scientific">Nonomuraea guangzhouensis</name>
    <dbReference type="NCBI Taxonomy" id="1291555"/>
    <lineage>
        <taxon>Bacteria</taxon>
        <taxon>Bacillati</taxon>
        <taxon>Actinomycetota</taxon>
        <taxon>Actinomycetes</taxon>
        <taxon>Streptosporangiales</taxon>
        <taxon>Streptosporangiaceae</taxon>
        <taxon>Nonomuraea</taxon>
    </lineage>
</organism>
<feature type="chain" id="PRO_5045811688" evidence="1">
    <location>
        <begin position="35"/>
        <end position="389"/>
    </location>
</feature>
<dbReference type="Proteomes" id="UP001597097">
    <property type="component" value="Unassembled WGS sequence"/>
</dbReference>
<evidence type="ECO:0000313" key="3">
    <source>
        <dbReference type="Proteomes" id="UP001597097"/>
    </source>
</evidence>
<proteinExistence type="predicted"/>
<gene>
    <name evidence="2" type="ORF">ACFSJ0_25690</name>
</gene>
<name>A0ABW4GCE0_9ACTN</name>
<feature type="signal peptide" evidence="1">
    <location>
        <begin position="1"/>
        <end position="34"/>
    </location>
</feature>
<evidence type="ECO:0000256" key="1">
    <source>
        <dbReference type="SAM" id="SignalP"/>
    </source>
</evidence>
<evidence type="ECO:0000313" key="2">
    <source>
        <dbReference type="EMBL" id="MFD1540473.1"/>
    </source>
</evidence>
<protein>
    <submittedName>
        <fullName evidence="2">Right-handed parallel beta-helix repeat-containing protein</fullName>
    </submittedName>
</protein>
<accession>A0ABW4GCE0</accession>
<dbReference type="InterPro" id="IPR006626">
    <property type="entry name" value="PbH1"/>
</dbReference>
<sequence length="389" mass="41280">MPQPCPRQIGGAIALTLAASGSAAVIMPVLPATATRVDATCADNAGDARIIQAAIDSSKEGGEVVFKGPCLINKTISLRGRRTYRGDAKAGTVIKQADGANLPAMLASESWVANQPYSSDPVRIERLTLDGNRDHNTGTVGLMLRSWDSRVYDVDILGAPADGIRISNPSRNGTTLRNTMVNSVISDVYIERSGGSGLKVVDPGNAVSDWTFQRSWIGFSGTSAIETDNAAGWTFSDLHLYATPKNAIDAHRCFGTSIRNNYIEDFGTKATAKQTYYGIRCDLQGEAGTTIAGNRIHKFGADGLVQSKKPGQQPDARFVYLALDSVNYGTGHATVTGNTILGHGTRQETGLLFRRGKGDRLSIVSTGNLVDDVGTPRTTGPGVRLTSGY</sequence>
<keyword evidence="1" id="KW-0732">Signal</keyword>
<keyword evidence="3" id="KW-1185">Reference proteome</keyword>